<organism evidence="1 2">
    <name type="scientific">Mesorhizobium qingshengii</name>
    <dbReference type="NCBI Taxonomy" id="1165689"/>
    <lineage>
        <taxon>Bacteria</taxon>
        <taxon>Pseudomonadati</taxon>
        <taxon>Pseudomonadota</taxon>
        <taxon>Alphaproteobacteria</taxon>
        <taxon>Hyphomicrobiales</taxon>
        <taxon>Phyllobacteriaceae</taxon>
        <taxon>Mesorhizobium</taxon>
    </lineage>
</organism>
<dbReference type="Proteomes" id="UP001152178">
    <property type="component" value="Unassembled WGS sequence"/>
</dbReference>
<gene>
    <name evidence="1" type="ORF">OOJ09_31435</name>
</gene>
<evidence type="ECO:0000313" key="2">
    <source>
        <dbReference type="Proteomes" id="UP001152178"/>
    </source>
</evidence>
<proteinExistence type="predicted"/>
<comment type="caution">
    <text evidence="1">The sequence shown here is derived from an EMBL/GenBank/DDBJ whole genome shotgun (WGS) entry which is preliminary data.</text>
</comment>
<protein>
    <submittedName>
        <fullName evidence="1">Uncharacterized protein</fullName>
    </submittedName>
</protein>
<reference evidence="1" key="1">
    <citation type="submission" date="2022-11" db="EMBL/GenBank/DDBJ databases">
        <authorList>
            <person name="Coimbra C."/>
        </authorList>
    </citation>
    <scope>NUCLEOTIDE SEQUENCE</scope>
    <source>
        <strain evidence="1">Jales19</strain>
    </source>
</reference>
<sequence length="86" mass="9164">MTLALLDEIAAALAEAAQPTKRGRPAGKDRLGELAERAAHAVEAGNDKDQVLAIAAKIAGLDKARARHLQIMLNSLLQDRAGKERK</sequence>
<keyword evidence="2" id="KW-1185">Reference proteome</keyword>
<dbReference type="EMBL" id="JAPFQA010000037">
    <property type="protein sequence ID" value="MCZ8548690.1"/>
    <property type="molecule type" value="Genomic_DNA"/>
</dbReference>
<name>A0ABT4R4D4_9HYPH</name>
<evidence type="ECO:0000313" key="1">
    <source>
        <dbReference type="EMBL" id="MCZ8548690.1"/>
    </source>
</evidence>
<accession>A0ABT4R4D4</accession>
<dbReference type="RefSeq" id="WP_269908938.1">
    <property type="nucleotide sequence ID" value="NZ_JAPFQA010000037.1"/>
</dbReference>